<evidence type="ECO:0000256" key="1">
    <source>
        <dbReference type="ARBA" id="ARBA00004515"/>
    </source>
</evidence>
<dbReference type="Pfam" id="PF06293">
    <property type="entry name" value="Kdo"/>
    <property type="match status" value="1"/>
</dbReference>
<dbReference type="eggNOG" id="COG0478">
    <property type="taxonomic scope" value="Bacteria"/>
</dbReference>
<evidence type="ECO:0000256" key="4">
    <source>
        <dbReference type="ARBA" id="ARBA00011988"/>
    </source>
</evidence>
<evidence type="ECO:0000256" key="3">
    <source>
        <dbReference type="ARBA" id="ARBA00010327"/>
    </source>
</evidence>
<comment type="caution">
    <text evidence="16">The sequence shown here is derived from an EMBL/GenBank/DDBJ whole genome shotgun (WGS) entry which is preliminary data.</text>
</comment>
<proteinExistence type="inferred from homology"/>
<name>A4C7D0_9GAMM</name>
<keyword evidence="6 15" id="KW-0997">Cell inner membrane</keyword>
<dbReference type="UniPathway" id="UPA00958"/>
<keyword evidence="5 15" id="KW-1003">Cell membrane</keyword>
<dbReference type="Proteomes" id="UP000006201">
    <property type="component" value="Unassembled WGS sequence"/>
</dbReference>
<reference evidence="16 17" key="1">
    <citation type="submission" date="2006-02" db="EMBL/GenBank/DDBJ databases">
        <authorList>
            <person name="Moran M.A."/>
            <person name="Kjelleberg S."/>
            <person name="Egan S."/>
            <person name="Saunders N."/>
            <person name="Thomas T."/>
            <person name="Ferriera S."/>
            <person name="Johnson J."/>
            <person name="Kravitz S."/>
            <person name="Halpern A."/>
            <person name="Remington K."/>
            <person name="Beeson K."/>
            <person name="Tran B."/>
            <person name="Rogers Y.-H."/>
            <person name="Friedman R."/>
            <person name="Venter J.C."/>
        </authorList>
    </citation>
    <scope>NUCLEOTIDE SEQUENCE [LARGE SCALE GENOMIC DNA]</scope>
    <source>
        <strain evidence="16 17">D2</strain>
    </source>
</reference>
<evidence type="ECO:0000256" key="9">
    <source>
        <dbReference type="ARBA" id="ARBA00022777"/>
    </source>
</evidence>
<evidence type="ECO:0000256" key="2">
    <source>
        <dbReference type="ARBA" id="ARBA00004713"/>
    </source>
</evidence>
<evidence type="ECO:0000256" key="10">
    <source>
        <dbReference type="ARBA" id="ARBA00022840"/>
    </source>
</evidence>
<evidence type="ECO:0000256" key="11">
    <source>
        <dbReference type="ARBA" id="ARBA00022985"/>
    </source>
</evidence>
<dbReference type="NCBIfam" id="NF002475">
    <property type="entry name" value="PRK01723.1"/>
    <property type="match status" value="1"/>
</dbReference>
<comment type="catalytic activity">
    <reaction evidence="14 15">
        <text>an alpha-Kdo-(2-&gt;6)-lipid IVA + ATP = a 4-O-phospho-alpha-Kdo-(2-&gt;6)-lipid IVA + ADP + H(+)</text>
        <dbReference type="Rhea" id="RHEA:74271"/>
        <dbReference type="ChEBI" id="CHEBI:15378"/>
        <dbReference type="ChEBI" id="CHEBI:30616"/>
        <dbReference type="ChEBI" id="CHEBI:176428"/>
        <dbReference type="ChEBI" id="CHEBI:193140"/>
        <dbReference type="ChEBI" id="CHEBI:456216"/>
        <dbReference type="EC" id="2.7.1.166"/>
    </reaction>
</comment>
<dbReference type="SUPFAM" id="SSF56112">
    <property type="entry name" value="Protein kinase-like (PK-like)"/>
    <property type="match status" value="1"/>
</dbReference>
<dbReference type="GO" id="GO:0016773">
    <property type="term" value="F:phosphotransferase activity, alcohol group as acceptor"/>
    <property type="evidence" value="ECO:0007669"/>
    <property type="project" value="UniProtKB-UniRule"/>
</dbReference>
<accession>A4C7D0</accession>
<gene>
    <name evidence="15" type="primary">kdkA</name>
    <name evidence="16" type="ORF">PTD2_13729</name>
</gene>
<dbReference type="HOGENOM" id="CLU_094226_0_0_6"/>
<comment type="similarity">
    <text evidence="3 15">Belongs to the protein kinase superfamily. KdkA/RfaP family.</text>
</comment>
<dbReference type="GO" id="GO:0005524">
    <property type="term" value="F:ATP binding"/>
    <property type="evidence" value="ECO:0007669"/>
    <property type="project" value="UniProtKB-UniRule"/>
</dbReference>
<organism evidence="16 17">
    <name type="scientific">Pseudoalteromonas tunicata D2</name>
    <dbReference type="NCBI Taxonomy" id="87626"/>
    <lineage>
        <taxon>Bacteria</taxon>
        <taxon>Pseudomonadati</taxon>
        <taxon>Pseudomonadota</taxon>
        <taxon>Gammaproteobacteria</taxon>
        <taxon>Alteromonadales</taxon>
        <taxon>Pseudoalteromonadaceae</taxon>
        <taxon>Pseudoalteromonas</taxon>
    </lineage>
</organism>
<dbReference type="GO" id="GO:0009244">
    <property type="term" value="P:lipopolysaccharide core region biosynthetic process"/>
    <property type="evidence" value="ECO:0007669"/>
    <property type="project" value="UniProtKB-UniRule"/>
</dbReference>
<comment type="function">
    <text evidence="15">Catalyzes the ATP-dependent phosphorylation of the 3-deoxy-D-manno-octulosonic acid (Kdo) residue in Kdo-lipid IV(A) at the 4-OH position.</text>
</comment>
<dbReference type="Gene3D" id="1.10.510.10">
    <property type="entry name" value="Transferase(Phosphotransferase) domain 1"/>
    <property type="match status" value="1"/>
</dbReference>
<dbReference type="InterPro" id="IPR011009">
    <property type="entry name" value="Kinase-like_dom_sf"/>
</dbReference>
<comment type="subcellular location">
    <subcellularLocation>
        <location evidence="1 15">Cell inner membrane</location>
        <topology evidence="1 15">Peripheral membrane protein</topology>
        <orientation evidence="1 15">Cytoplasmic side</orientation>
    </subcellularLocation>
</comment>
<evidence type="ECO:0000256" key="13">
    <source>
        <dbReference type="ARBA" id="ARBA00029511"/>
    </source>
</evidence>
<sequence>MIQSTQCGNNTLLTWQYSPTDLTPAWFEPSFWQQQDKIYAQKTGRATTWFFKHDELKAVLRHYWRGGLVGKILQDQYLNLGIKRSRVYREFMLLCQLHQQGFNVPTPVAACFSQAGLIYRADIITQAITGADSLLDRLQIKALTQDEIIKIAQCIADFHNAGVFHADLNINNILFDDKGEIFLIDFDRGQLKPPAQSWQQANINRLLRSFNKQAKRLSCFYWTEQDWALFISHYQKNIKKA</sequence>
<feature type="active site" evidence="15">
    <location>
        <position position="167"/>
    </location>
</feature>
<keyword evidence="7 15" id="KW-0808">Transferase</keyword>
<evidence type="ECO:0000256" key="5">
    <source>
        <dbReference type="ARBA" id="ARBA00022475"/>
    </source>
</evidence>
<dbReference type="InterPro" id="IPR022826">
    <property type="entry name" value="KDO_kinase"/>
</dbReference>
<evidence type="ECO:0000256" key="6">
    <source>
        <dbReference type="ARBA" id="ARBA00022519"/>
    </source>
</evidence>
<evidence type="ECO:0000313" key="17">
    <source>
        <dbReference type="Proteomes" id="UP000006201"/>
    </source>
</evidence>
<keyword evidence="9 15" id="KW-0418">Kinase</keyword>
<keyword evidence="11 15" id="KW-0448">Lipopolysaccharide biosynthesis</keyword>
<evidence type="ECO:0000256" key="8">
    <source>
        <dbReference type="ARBA" id="ARBA00022741"/>
    </source>
</evidence>
<evidence type="ECO:0000256" key="15">
    <source>
        <dbReference type="HAMAP-Rule" id="MF_00521"/>
    </source>
</evidence>
<evidence type="ECO:0000256" key="7">
    <source>
        <dbReference type="ARBA" id="ARBA00022679"/>
    </source>
</evidence>
<dbReference type="OrthoDB" id="6854449at2"/>
<evidence type="ECO:0000256" key="14">
    <source>
        <dbReference type="ARBA" id="ARBA00034417"/>
    </source>
</evidence>
<evidence type="ECO:0000313" key="16">
    <source>
        <dbReference type="EMBL" id="EAR29884.1"/>
    </source>
</evidence>
<dbReference type="AlphaFoldDB" id="A4C7D0"/>
<dbReference type="HAMAP" id="MF_00521">
    <property type="entry name" value="KDO_kinase"/>
    <property type="match status" value="1"/>
</dbReference>
<keyword evidence="17" id="KW-1185">Reference proteome</keyword>
<comment type="pathway">
    <text evidence="2 15">Bacterial outer membrane biogenesis; LPS core biosynthesis.</text>
</comment>
<keyword evidence="8 15" id="KW-0547">Nucleotide-binding</keyword>
<protein>
    <recommendedName>
        <fullName evidence="13 15">3-deoxy-D-manno-octulosonic acid kinase</fullName>
        <shortName evidence="15">Kdo kinase</shortName>
        <ecNumber evidence="4 15">2.7.1.166</ecNumber>
    </recommendedName>
</protein>
<dbReference type="STRING" id="87626.PTD2_13729"/>
<dbReference type="GO" id="GO:0005886">
    <property type="term" value="C:plasma membrane"/>
    <property type="evidence" value="ECO:0007669"/>
    <property type="project" value="UniProtKB-SubCell"/>
</dbReference>
<keyword evidence="12 15" id="KW-0472">Membrane</keyword>
<evidence type="ECO:0000256" key="12">
    <source>
        <dbReference type="ARBA" id="ARBA00023136"/>
    </source>
</evidence>
<dbReference type="RefSeq" id="WP_009837757.1">
    <property type="nucleotide sequence ID" value="NZ_AAOH01000002.1"/>
</dbReference>
<keyword evidence="10 15" id="KW-0067">ATP-binding</keyword>
<dbReference type="EMBL" id="AAOH01000002">
    <property type="protein sequence ID" value="EAR29884.1"/>
    <property type="molecule type" value="Genomic_DNA"/>
</dbReference>
<dbReference type="GO" id="GO:0016301">
    <property type="term" value="F:kinase activity"/>
    <property type="evidence" value="ECO:0007669"/>
    <property type="project" value="UniProtKB-KW"/>
</dbReference>
<dbReference type="EC" id="2.7.1.166" evidence="4 15"/>